<protein>
    <submittedName>
        <fullName evidence="2">Uncharacterized protein</fullName>
    </submittedName>
</protein>
<evidence type="ECO:0000313" key="2">
    <source>
        <dbReference type="EMBL" id="AGA28418.1"/>
    </source>
</evidence>
<dbReference type="RefSeq" id="WP_015247546.1">
    <property type="nucleotide sequence ID" value="NC_019892.1"/>
</dbReference>
<sequence>MSGLQKSRATLPAWLQELQPPPVASQPAPELVAAREESSPSRLPWRPLLASWPVAWRERWGHRANSLESQGLGWRAAEEQAFAELLQAKREVEQSPPSRRIPSPERSLFFKESA</sequence>
<dbReference type="HOGENOM" id="CLU_2119485_0_0_0"/>
<proteinExistence type="predicted"/>
<dbReference type="KEGG" id="saci:Sinac_4214"/>
<dbReference type="STRING" id="886293.Sinac_4214"/>
<dbReference type="EMBL" id="CP003364">
    <property type="protein sequence ID" value="AGA28418.1"/>
    <property type="molecule type" value="Genomic_DNA"/>
</dbReference>
<feature type="region of interest" description="Disordered" evidence="1">
    <location>
        <begin position="1"/>
        <end position="39"/>
    </location>
</feature>
<evidence type="ECO:0000313" key="3">
    <source>
        <dbReference type="Proteomes" id="UP000010798"/>
    </source>
</evidence>
<name>L0DHY6_SINAD</name>
<dbReference type="AlphaFoldDB" id="L0DHY6"/>
<feature type="region of interest" description="Disordered" evidence="1">
    <location>
        <begin position="87"/>
        <end position="114"/>
    </location>
</feature>
<keyword evidence="3" id="KW-1185">Reference proteome</keyword>
<accession>L0DHY6</accession>
<evidence type="ECO:0000256" key="1">
    <source>
        <dbReference type="SAM" id="MobiDB-lite"/>
    </source>
</evidence>
<gene>
    <name evidence="2" type="ordered locus">Sinac_4214</name>
</gene>
<dbReference type="Proteomes" id="UP000010798">
    <property type="component" value="Chromosome"/>
</dbReference>
<organism evidence="2 3">
    <name type="scientific">Singulisphaera acidiphila (strain ATCC BAA-1392 / DSM 18658 / VKM B-2454 / MOB10)</name>
    <dbReference type="NCBI Taxonomy" id="886293"/>
    <lineage>
        <taxon>Bacteria</taxon>
        <taxon>Pseudomonadati</taxon>
        <taxon>Planctomycetota</taxon>
        <taxon>Planctomycetia</taxon>
        <taxon>Isosphaerales</taxon>
        <taxon>Isosphaeraceae</taxon>
        <taxon>Singulisphaera</taxon>
    </lineage>
</organism>
<feature type="compositionally biased region" description="Low complexity" evidence="1">
    <location>
        <begin position="95"/>
        <end position="107"/>
    </location>
</feature>
<reference evidence="2 3" key="1">
    <citation type="submission" date="2012-02" db="EMBL/GenBank/DDBJ databases">
        <title>Complete sequence of chromosome of Singulisphaera acidiphila DSM 18658.</title>
        <authorList>
            <consortium name="US DOE Joint Genome Institute (JGI-PGF)"/>
            <person name="Lucas S."/>
            <person name="Copeland A."/>
            <person name="Lapidus A."/>
            <person name="Glavina del Rio T."/>
            <person name="Dalin E."/>
            <person name="Tice H."/>
            <person name="Bruce D."/>
            <person name="Goodwin L."/>
            <person name="Pitluck S."/>
            <person name="Peters L."/>
            <person name="Ovchinnikova G."/>
            <person name="Chertkov O."/>
            <person name="Kyrpides N."/>
            <person name="Mavromatis K."/>
            <person name="Ivanova N."/>
            <person name="Brettin T."/>
            <person name="Detter J.C."/>
            <person name="Han C."/>
            <person name="Larimer F."/>
            <person name="Land M."/>
            <person name="Hauser L."/>
            <person name="Markowitz V."/>
            <person name="Cheng J.-F."/>
            <person name="Hugenholtz P."/>
            <person name="Woyke T."/>
            <person name="Wu D."/>
            <person name="Tindall B."/>
            <person name="Pomrenke H."/>
            <person name="Brambilla E."/>
            <person name="Klenk H.-P."/>
            <person name="Eisen J.A."/>
        </authorList>
    </citation>
    <scope>NUCLEOTIDE SEQUENCE [LARGE SCALE GENOMIC DNA]</scope>
    <source>
        <strain evidence="3">ATCC BAA-1392 / DSM 18658 / VKM B-2454 / MOB10</strain>
    </source>
</reference>